<accession>A0A3Q0FU13</accession>
<evidence type="ECO:0000313" key="2">
    <source>
        <dbReference type="Proteomes" id="UP000189705"/>
    </source>
</evidence>
<dbReference type="STRING" id="38654.A0A3Q0FU13"/>
<dbReference type="GeneID" id="112548654"/>
<dbReference type="AlphaFoldDB" id="A0A3Q0FU13"/>
<name>A0A3Q0FU13_ALLSI</name>
<evidence type="ECO:0000259" key="1">
    <source>
        <dbReference type="Pfam" id="PF23221"/>
    </source>
</evidence>
<protein>
    <submittedName>
        <fullName evidence="3">Maestro heat-like repeat-containing protein family member 2B</fullName>
    </submittedName>
</protein>
<gene>
    <name evidence="3" type="primary">LOC112548654</name>
</gene>
<dbReference type="InParanoid" id="A0A3Q0FU13"/>
<dbReference type="Pfam" id="PF23221">
    <property type="entry name" value="HEAT_MROH2B_1st"/>
    <property type="match status" value="1"/>
</dbReference>
<proteinExistence type="predicted"/>
<dbReference type="RefSeq" id="XP_025050829.1">
    <property type="nucleotide sequence ID" value="XM_025195044.1"/>
</dbReference>
<sequence>MHELQSHVDIMELPPLSFLITLGDLVSAYALKSEPFLVLTLSKLRYVLPLVETSQMKRALCGVVQGFAHAANMKFQVRDEVPFPINRAANYCFHVLPFFSLMSSSWLSSKDPE</sequence>
<feature type="non-terminal residue" evidence="3">
    <location>
        <position position="113"/>
    </location>
</feature>
<dbReference type="InterPro" id="IPR056282">
    <property type="entry name" value="MROH2B-like_N_HEAT"/>
</dbReference>
<organism evidence="2 3">
    <name type="scientific">Alligator sinensis</name>
    <name type="common">Chinese alligator</name>
    <dbReference type="NCBI Taxonomy" id="38654"/>
    <lineage>
        <taxon>Eukaryota</taxon>
        <taxon>Metazoa</taxon>
        <taxon>Chordata</taxon>
        <taxon>Craniata</taxon>
        <taxon>Vertebrata</taxon>
        <taxon>Euteleostomi</taxon>
        <taxon>Archelosauria</taxon>
        <taxon>Archosauria</taxon>
        <taxon>Crocodylia</taxon>
        <taxon>Alligatoridae</taxon>
        <taxon>Alligatorinae</taxon>
        <taxon>Alligator</taxon>
    </lineage>
</organism>
<reference evidence="3" key="1">
    <citation type="submission" date="2025-08" db="UniProtKB">
        <authorList>
            <consortium name="RefSeq"/>
        </authorList>
    </citation>
    <scope>IDENTIFICATION</scope>
</reference>
<keyword evidence="2" id="KW-1185">Reference proteome</keyword>
<dbReference type="KEGG" id="asn:112548654"/>
<dbReference type="Proteomes" id="UP000189705">
    <property type="component" value="Unplaced"/>
</dbReference>
<evidence type="ECO:0000313" key="3">
    <source>
        <dbReference type="RefSeq" id="XP_025050829.1"/>
    </source>
</evidence>
<feature type="domain" description="MROH2B-like N-terminal HEAT-repeats" evidence="1">
    <location>
        <begin position="1"/>
        <end position="112"/>
    </location>
</feature>